<organism evidence="2">
    <name type="scientific">marine metagenome</name>
    <dbReference type="NCBI Taxonomy" id="408172"/>
    <lineage>
        <taxon>unclassified sequences</taxon>
        <taxon>metagenomes</taxon>
        <taxon>ecological metagenomes</taxon>
    </lineage>
</organism>
<evidence type="ECO:0000256" key="1">
    <source>
        <dbReference type="SAM" id="Phobius"/>
    </source>
</evidence>
<evidence type="ECO:0000313" key="2">
    <source>
        <dbReference type="EMBL" id="SVB91644.1"/>
    </source>
</evidence>
<evidence type="ECO:0008006" key="3">
    <source>
        <dbReference type="Google" id="ProtNLM"/>
    </source>
</evidence>
<name>A0A382HW68_9ZZZZ</name>
<feature type="transmembrane region" description="Helical" evidence="1">
    <location>
        <begin position="31"/>
        <end position="61"/>
    </location>
</feature>
<keyword evidence="1" id="KW-0472">Membrane</keyword>
<dbReference type="AlphaFoldDB" id="A0A382HW68"/>
<gene>
    <name evidence="2" type="ORF">METZ01_LOCUS244498</name>
</gene>
<keyword evidence="1" id="KW-0812">Transmembrane</keyword>
<feature type="transmembrane region" description="Helical" evidence="1">
    <location>
        <begin position="76"/>
        <end position="95"/>
    </location>
</feature>
<proteinExistence type="predicted"/>
<reference evidence="2" key="1">
    <citation type="submission" date="2018-05" db="EMBL/GenBank/DDBJ databases">
        <authorList>
            <person name="Lanie J.A."/>
            <person name="Ng W.-L."/>
            <person name="Kazmierczak K.M."/>
            <person name="Andrzejewski T.M."/>
            <person name="Davidsen T.M."/>
            <person name="Wayne K.J."/>
            <person name="Tettelin H."/>
            <person name="Glass J.I."/>
            <person name="Rusch D."/>
            <person name="Podicherti R."/>
            <person name="Tsui H.-C.T."/>
            <person name="Winkler M.E."/>
        </authorList>
    </citation>
    <scope>NUCLEOTIDE SEQUENCE</scope>
</reference>
<sequence>MLFNTIDFVIFFFLVVGIITILKYRRFQHIFIIFASVFFLYYTNSYLVVILIFTILFHYYIGRQIYKADSKDGKKIFLIAGLAGSLGLLGFFKYADFAIAQFNIFGNFVDLGSEIPLL</sequence>
<protein>
    <recommendedName>
        <fullName evidence="3">Membrane-bound O-acyltransferase family protein</fullName>
    </recommendedName>
</protein>
<accession>A0A382HW68</accession>
<dbReference type="EMBL" id="UINC01063718">
    <property type="protein sequence ID" value="SVB91644.1"/>
    <property type="molecule type" value="Genomic_DNA"/>
</dbReference>
<feature type="non-terminal residue" evidence="2">
    <location>
        <position position="118"/>
    </location>
</feature>
<keyword evidence="1" id="KW-1133">Transmembrane helix</keyword>
<feature type="transmembrane region" description="Helical" evidence="1">
    <location>
        <begin position="6"/>
        <end position="24"/>
    </location>
</feature>